<dbReference type="Proteomes" id="UP000663889">
    <property type="component" value="Unassembled WGS sequence"/>
</dbReference>
<dbReference type="GO" id="GO:1902388">
    <property type="term" value="F:ceramide 1-phosphate transfer activity"/>
    <property type="evidence" value="ECO:0007669"/>
    <property type="project" value="TreeGrafter"/>
</dbReference>
<dbReference type="PANTHER" id="PTHR10219:SF43">
    <property type="entry name" value="GLYCOLIPID TRANSFER PROTEIN DOMAIN-CONTAINING PROTEIN"/>
    <property type="match status" value="1"/>
</dbReference>
<dbReference type="EMBL" id="CAJNOU010003703">
    <property type="protein sequence ID" value="CAF1405140.1"/>
    <property type="molecule type" value="Genomic_DNA"/>
</dbReference>
<dbReference type="Proteomes" id="UP000663874">
    <property type="component" value="Unassembled WGS sequence"/>
</dbReference>
<dbReference type="EMBL" id="CAJOBE010005888">
    <property type="protein sequence ID" value="CAF3988809.1"/>
    <property type="molecule type" value="Genomic_DNA"/>
</dbReference>
<evidence type="ECO:0000313" key="3">
    <source>
        <dbReference type="EMBL" id="CAF3988809.1"/>
    </source>
</evidence>
<gene>
    <name evidence="3" type="ORF">FNK824_LOCUS25281</name>
    <name evidence="2" type="ORF">SEV965_LOCUS31621</name>
</gene>
<sequence>MAEHRSKGVAEANYRTSGDSSHGFDVHAVYDRFVVSLREPDNPKSPIGTQDYIDGYRELLKFCDALGYIFKFVSDDVVDKLGILQSFVDKDKKSTPHFDTIQQAIQYETEHNLIKPNPRNFTRTLLRLHRASLFLIEFLRGLADQPLSETTATIATRSYDATLSPYHRFLIRGSVRVGFRILPSRRQLDEIIYRGHKAELFDKYMTFIKILQQIYDTIQAFYAENNYLQLP</sequence>
<dbReference type="PANTHER" id="PTHR10219">
    <property type="entry name" value="GLYCOLIPID TRANSFER PROTEIN-RELATED"/>
    <property type="match status" value="1"/>
</dbReference>
<dbReference type="InterPro" id="IPR014830">
    <property type="entry name" value="Glycolipid_transfer_prot_dom"/>
</dbReference>
<dbReference type="GO" id="GO:0005829">
    <property type="term" value="C:cytosol"/>
    <property type="evidence" value="ECO:0007669"/>
    <property type="project" value="TreeGrafter"/>
</dbReference>
<dbReference type="AlphaFoldDB" id="A0A819MYG9"/>
<dbReference type="Gene3D" id="1.10.3520.10">
    <property type="entry name" value="Glycolipid transfer protein"/>
    <property type="match status" value="1"/>
</dbReference>
<dbReference type="InterPro" id="IPR036497">
    <property type="entry name" value="GLTP_sf"/>
</dbReference>
<evidence type="ECO:0000313" key="4">
    <source>
        <dbReference type="Proteomes" id="UP000663874"/>
    </source>
</evidence>
<proteinExistence type="predicted"/>
<protein>
    <recommendedName>
        <fullName evidence="1">Glycolipid transfer protein domain-containing protein</fullName>
    </recommendedName>
</protein>
<dbReference type="Pfam" id="PF08718">
    <property type="entry name" value="GLTP"/>
    <property type="match status" value="1"/>
</dbReference>
<accession>A0A819MYG9</accession>
<feature type="domain" description="Glycolipid transfer protein" evidence="1">
    <location>
        <begin position="48"/>
        <end position="188"/>
    </location>
</feature>
<comment type="caution">
    <text evidence="3">The sequence shown here is derived from an EMBL/GenBank/DDBJ whole genome shotgun (WGS) entry which is preliminary data.</text>
</comment>
<dbReference type="GO" id="GO:0016020">
    <property type="term" value="C:membrane"/>
    <property type="evidence" value="ECO:0007669"/>
    <property type="project" value="TreeGrafter"/>
</dbReference>
<organism evidence="3 4">
    <name type="scientific">Rotaria sordida</name>
    <dbReference type="NCBI Taxonomy" id="392033"/>
    <lineage>
        <taxon>Eukaryota</taxon>
        <taxon>Metazoa</taxon>
        <taxon>Spiralia</taxon>
        <taxon>Gnathifera</taxon>
        <taxon>Rotifera</taxon>
        <taxon>Eurotatoria</taxon>
        <taxon>Bdelloidea</taxon>
        <taxon>Philodinida</taxon>
        <taxon>Philodinidae</taxon>
        <taxon>Rotaria</taxon>
    </lineage>
</organism>
<evidence type="ECO:0000313" key="2">
    <source>
        <dbReference type="EMBL" id="CAF1405140.1"/>
    </source>
</evidence>
<name>A0A819MYG9_9BILA</name>
<reference evidence="3" key="1">
    <citation type="submission" date="2021-02" db="EMBL/GenBank/DDBJ databases">
        <authorList>
            <person name="Nowell W R."/>
        </authorList>
    </citation>
    <scope>NUCLEOTIDE SEQUENCE</scope>
</reference>
<dbReference type="GO" id="GO:1902387">
    <property type="term" value="F:ceramide 1-phosphate binding"/>
    <property type="evidence" value="ECO:0007669"/>
    <property type="project" value="TreeGrafter"/>
</dbReference>
<dbReference type="SUPFAM" id="SSF110004">
    <property type="entry name" value="Glycolipid transfer protein, GLTP"/>
    <property type="match status" value="1"/>
</dbReference>
<evidence type="ECO:0000259" key="1">
    <source>
        <dbReference type="Pfam" id="PF08718"/>
    </source>
</evidence>